<dbReference type="Pfam" id="PF00528">
    <property type="entry name" value="BPD_transp_1"/>
    <property type="match status" value="1"/>
</dbReference>
<keyword evidence="10" id="KW-1185">Reference proteome</keyword>
<evidence type="ECO:0000259" key="8">
    <source>
        <dbReference type="PROSITE" id="PS50928"/>
    </source>
</evidence>
<feature type="transmembrane region" description="Helical" evidence="7">
    <location>
        <begin position="163"/>
        <end position="183"/>
    </location>
</feature>
<dbReference type="InterPro" id="IPR000515">
    <property type="entry name" value="MetI-like"/>
</dbReference>
<keyword evidence="6 7" id="KW-0472">Membrane</keyword>
<evidence type="ECO:0000256" key="5">
    <source>
        <dbReference type="ARBA" id="ARBA00022989"/>
    </source>
</evidence>
<gene>
    <name evidence="9" type="ORF">CPT75_18820</name>
</gene>
<sequence length="493" mass="55695">MYGSVLIFLLTGRNKVGKSKISDKIYYVYRIVAMLLFVIIFLPAVNPARISGMVNRSISLLTAGFSYGTLIDNFGRAFRKEWILESTMRLDNISSLLVCIGIFACSIGACLSIGNNKCKRLGNILSTAGSVVSLAALQGIYIAYTQVSLTKKPEKIEPTFPPFYYGLLVILIVMLIVSVYELIISYKAPKEKKFYMETKYRLFLMLMPFLLLTFVFSYLPLFGWRYAFFDYKSGDTLSMENFVGFKWFTQLVRNAATRKDMIRVMKNTLGMSFLGILTSWMPMVFAIFLSEIKNSRFRRFVQTFTTIPNFISWVLVFAIAFSIFSTDGFISSLMINLGIWDQGKNFLMSSDYVWLKMLMWGLWKGLGWSAIIYIAGISGIDQQLYEAATVDGAGRFQRMWHVTVPGLLPTFYVLLLMSIAGILSNGMDQYLVFENSTNTTDIMVLDLYVYKMGIVNGAIPFSTAVGMLKSVVSVILLFTANNVSKLIRGETIV</sequence>
<dbReference type="CDD" id="cd06261">
    <property type="entry name" value="TM_PBP2"/>
    <property type="match status" value="1"/>
</dbReference>
<organism evidence="9 10">
    <name type="scientific">Butyrivibrio fibrisolvens</name>
    <dbReference type="NCBI Taxonomy" id="831"/>
    <lineage>
        <taxon>Bacteria</taxon>
        <taxon>Bacillati</taxon>
        <taxon>Bacillota</taxon>
        <taxon>Clostridia</taxon>
        <taxon>Lachnospirales</taxon>
        <taxon>Lachnospiraceae</taxon>
        <taxon>Butyrivibrio</taxon>
    </lineage>
</organism>
<accession>A0A317G6V1</accession>
<dbReference type="Gene3D" id="1.10.3720.10">
    <property type="entry name" value="MetI-like"/>
    <property type="match status" value="1"/>
</dbReference>
<evidence type="ECO:0000313" key="9">
    <source>
        <dbReference type="EMBL" id="PWT29026.1"/>
    </source>
</evidence>
<evidence type="ECO:0000256" key="4">
    <source>
        <dbReference type="ARBA" id="ARBA00022692"/>
    </source>
</evidence>
<dbReference type="PROSITE" id="PS50928">
    <property type="entry name" value="ABC_TM1"/>
    <property type="match status" value="1"/>
</dbReference>
<feature type="transmembrane region" description="Helical" evidence="7">
    <location>
        <begin position="95"/>
        <end position="114"/>
    </location>
</feature>
<name>A0A317G6V1_BUTFI</name>
<dbReference type="PANTHER" id="PTHR43227">
    <property type="entry name" value="BLL4140 PROTEIN"/>
    <property type="match status" value="1"/>
</dbReference>
<dbReference type="PANTHER" id="PTHR43227:SF11">
    <property type="entry name" value="BLL4140 PROTEIN"/>
    <property type="match status" value="1"/>
</dbReference>
<feature type="transmembrane region" description="Helical" evidence="7">
    <location>
        <begin position="27"/>
        <end position="45"/>
    </location>
</feature>
<dbReference type="GO" id="GO:0005886">
    <property type="term" value="C:plasma membrane"/>
    <property type="evidence" value="ECO:0007669"/>
    <property type="project" value="UniProtKB-SubCell"/>
</dbReference>
<evidence type="ECO:0000256" key="6">
    <source>
        <dbReference type="ARBA" id="ARBA00023136"/>
    </source>
</evidence>
<keyword evidence="2 7" id="KW-0813">Transport</keyword>
<feature type="transmembrane region" description="Helical" evidence="7">
    <location>
        <begin position="310"/>
        <end position="340"/>
    </location>
</feature>
<feature type="transmembrane region" description="Helical" evidence="7">
    <location>
        <begin position="360"/>
        <end position="380"/>
    </location>
</feature>
<evidence type="ECO:0000256" key="1">
    <source>
        <dbReference type="ARBA" id="ARBA00004651"/>
    </source>
</evidence>
<comment type="similarity">
    <text evidence="7">Belongs to the binding-protein-dependent transport system permease family.</text>
</comment>
<dbReference type="GO" id="GO:0055085">
    <property type="term" value="P:transmembrane transport"/>
    <property type="evidence" value="ECO:0007669"/>
    <property type="project" value="InterPro"/>
</dbReference>
<feature type="domain" description="ABC transmembrane type-1" evidence="8">
    <location>
        <begin position="265"/>
        <end position="480"/>
    </location>
</feature>
<comment type="caution">
    <text evidence="9">The sequence shown here is derived from an EMBL/GenBank/DDBJ whole genome shotgun (WGS) entry which is preliminary data.</text>
</comment>
<evidence type="ECO:0000256" key="3">
    <source>
        <dbReference type="ARBA" id="ARBA00022475"/>
    </source>
</evidence>
<dbReference type="EMBL" id="NXNG01000001">
    <property type="protein sequence ID" value="PWT29026.1"/>
    <property type="molecule type" value="Genomic_DNA"/>
</dbReference>
<dbReference type="SUPFAM" id="SSF161098">
    <property type="entry name" value="MetI-like"/>
    <property type="match status" value="1"/>
</dbReference>
<feature type="transmembrane region" description="Helical" evidence="7">
    <location>
        <begin position="400"/>
        <end position="423"/>
    </location>
</feature>
<dbReference type="InterPro" id="IPR035906">
    <property type="entry name" value="MetI-like_sf"/>
</dbReference>
<reference evidence="9 10" key="1">
    <citation type="submission" date="2017-09" db="EMBL/GenBank/DDBJ databases">
        <title>High-quality draft genome sequence of Butyrivibrio fibrisolvens INBov1, isolated from cow rumen.</title>
        <authorList>
            <person name="Rodriguez Hernaez J."/>
            <person name="Rivarola M."/>
            <person name="Paniego N."/>
            <person name="Cravero S."/>
            <person name="Ceron Cucchi M."/>
            <person name="Martinez M.C."/>
        </authorList>
    </citation>
    <scope>NUCLEOTIDE SEQUENCE [LARGE SCALE GENOMIC DNA]</scope>
    <source>
        <strain evidence="9 10">INBov1</strain>
    </source>
</reference>
<comment type="subcellular location">
    <subcellularLocation>
        <location evidence="1 7">Cell membrane</location>
        <topology evidence="1 7">Multi-pass membrane protein</topology>
    </subcellularLocation>
</comment>
<evidence type="ECO:0000313" key="10">
    <source>
        <dbReference type="Proteomes" id="UP000245488"/>
    </source>
</evidence>
<proteinExistence type="inferred from homology"/>
<feature type="transmembrane region" description="Helical" evidence="7">
    <location>
        <begin position="269"/>
        <end position="289"/>
    </location>
</feature>
<feature type="transmembrane region" description="Helical" evidence="7">
    <location>
        <begin position="203"/>
        <end position="224"/>
    </location>
</feature>
<feature type="transmembrane region" description="Helical" evidence="7">
    <location>
        <begin position="121"/>
        <end position="143"/>
    </location>
</feature>
<dbReference type="InterPro" id="IPR050809">
    <property type="entry name" value="UgpAE/MalFG_permease"/>
</dbReference>
<dbReference type="Proteomes" id="UP000245488">
    <property type="component" value="Chromosome"/>
</dbReference>
<evidence type="ECO:0000256" key="2">
    <source>
        <dbReference type="ARBA" id="ARBA00022448"/>
    </source>
</evidence>
<protein>
    <submittedName>
        <fullName evidence="9">Sugar ABC transporter permease</fullName>
    </submittedName>
</protein>
<evidence type="ECO:0000256" key="7">
    <source>
        <dbReference type="RuleBase" id="RU363032"/>
    </source>
</evidence>
<keyword evidence="4 7" id="KW-0812">Transmembrane</keyword>
<keyword evidence="3" id="KW-1003">Cell membrane</keyword>
<dbReference type="AlphaFoldDB" id="A0A317G6V1"/>
<keyword evidence="5 7" id="KW-1133">Transmembrane helix</keyword>
<feature type="transmembrane region" description="Helical" evidence="7">
    <location>
        <begin position="458"/>
        <end position="478"/>
    </location>
</feature>